<evidence type="ECO:0000313" key="6">
    <source>
        <dbReference type="Proteomes" id="UP000222106"/>
    </source>
</evidence>
<organism evidence="5 6">
    <name type="scientific">Georgenia soli</name>
    <dbReference type="NCBI Taxonomy" id="638953"/>
    <lineage>
        <taxon>Bacteria</taxon>
        <taxon>Bacillati</taxon>
        <taxon>Actinomycetota</taxon>
        <taxon>Actinomycetes</taxon>
        <taxon>Micrococcales</taxon>
        <taxon>Bogoriellaceae</taxon>
        <taxon>Georgenia</taxon>
    </lineage>
</organism>
<evidence type="ECO:0000313" key="5">
    <source>
        <dbReference type="EMBL" id="PFG38890.1"/>
    </source>
</evidence>
<dbReference type="Proteomes" id="UP000222106">
    <property type="component" value="Unassembled WGS sequence"/>
</dbReference>
<dbReference type="InterPro" id="IPR002699">
    <property type="entry name" value="V_ATPase_D"/>
</dbReference>
<accession>A0A2A9EKX0</accession>
<dbReference type="RefSeq" id="WP_211287077.1">
    <property type="nucleotide sequence ID" value="NZ_PDJI01000004.1"/>
</dbReference>
<dbReference type="GO" id="GO:0046961">
    <property type="term" value="F:proton-transporting ATPase activity, rotational mechanism"/>
    <property type="evidence" value="ECO:0007669"/>
    <property type="project" value="InterPro"/>
</dbReference>
<dbReference type="AlphaFoldDB" id="A0A2A9EKX0"/>
<comment type="similarity">
    <text evidence="1">Belongs to the V-ATPase D subunit family.</text>
</comment>
<reference evidence="5 6" key="1">
    <citation type="submission" date="2017-10" db="EMBL/GenBank/DDBJ databases">
        <title>Sequencing the genomes of 1000 actinobacteria strains.</title>
        <authorList>
            <person name="Klenk H.-P."/>
        </authorList>
    </citation>
    <scope>NUCLEOTIDE SEQUENCE [LARGE SCALE GENOMIC DNA]</scope>
    <source>
        <strain evidence="5 6">DSM 21838</strain>
    </source>
</reference>
<evidence type="ECO:0000256" key="3">
    <source>
        <dbReference type="ARBA" id="ARBA00023065"/>
    </source>
</evidence>
<dbReference type="Pfam" id="PF01813">
    <property type="entry name" value="ATP-synt_D"/>
    <property type="match status" value="1"/>
</dbReference>
<evidence type="ECO:0000256" key="4">
    <source>
        <dbReference type="SAM" id="MobiDB-lite"/>
    </source>
</evidence>
<evidence type="ECO:0000256" key="1">
    <source>
        <dbReference type="ARBA" id="ARBA00005850"/>
    </source>
</evidence>
<evidence type="ECO:0000256" key="2">
    <source>
        <dbReference type="ARBA" id="ARBA00022448"/>
    </source>
</evidence>
<dbReference type="EMBL" id="PDJI01000004">
    <property type="protein sequence ID" value="PFG38890.1"/>
    <property type="molecule type" value="Genomic_DNA"/>
</dbReference>
<comment type="caution">
    <text evidence="5">The sequence shown here is derived from an EMBL/GenBank/DDBJ whole genome shotgun (WGS) entry which is preliminary data.</text>
</comment>
<sequence>MPGALHAPPGRAGRLWLQHRLATARHGAELLDHKLRIVRGERERYMLLRERTADAWAGTAAEAQRWSVRAALLAGEEGLGRASAASPATVEIAWEEPMGVRYPAGARCIVPEPAEDAAPLDTAALAAARAACGRALEAAVAHAAAEAAVRVPEEQERATRRRMRAVRERWIPRLEAALAEAELRLEEDERAEGLRLRWAAGHGPGERPSPGERPGPGEGSGRS</sequence>
<feature type="region of interest" description="Disordered" evidence="4">
    <location>
        <begin position="196"/>
        <end position="223"/>
    </location>
</feature>
<gene>
    <name evidence="5" type="ORF">ATJ97_1380</name>
</gene>
<feature type="compositionally biased region" description="Gly residues" evidence="4">
    <location>
        <begin position="214"/>
        <end position="223"/>
    </location>
</feature>
<protein>
    <submittedName>
        <fullName evidence="5">V/A-type H+-transporting ATPase subunit D</fullName>
    </submittedName>
</protein>
<keyword evidence="2" id="KW-0813">Transport</keyword>
<proteinExistence type="inferred from homology"/>
<dbReference type="Gene3D" id="1.10.287.3240">
    <property type="match status" value="1"/>
</dbReference>
<name>A0A2A9EKX0_9MICO</name>
<keyword evidence="6" id="KW-1185">Reference proteome</keyword>
<keyword evidence="3" id="KW-0406">Ion transport</keyword>